<dbReference type="GO" id="GO:0042586">
    <property type="term" value="F:peptide deformylase activity"/>
    <property type="evidence" value="ECO:0007669"/>
    <property type="project" value="InterPro"/>
</dbReference>
<dbReference type="InterPro" id="IPR023635">
    <property type="entry name" value="Peptide_deformylase"/>
</dbReference>
<organism evidence="2 3">
    <name type="scientific">Candidatus Lloydbacteria bacterium RIFCSPHIGHO2_02_FULL_51_22</name>
    <dbReference type="NCBI Taxonomy" id="1798663"/>
    <lineage>
        <taxon>Bacteria</taxon>
        <taxon>Candidatus Lloydiibacteriota</taxon>
    </lineage>
</organism>
<sequence length="78" mass="8604">MGLAHRAQRDKALRCGKSVPLRHAEHGAMDCGIQTTRGASGLLAQIFQHETDPLNGVLFTDKATNLREEPPRQAQEKK</sequence>
<proteinExistence type="inferred from homology"/>
<dbReference type="AlphaFoldDB" id="A0A1G2DBR7"/>
<accession>A0A1G2DBR7</accession>
<comment type="caution">
    <text evidence="2">The sequence shown here is derived from an EMBL/GenBank/DDBJ whole genome shotgun (WGS) entry which is preliminary data.</text>
</comment>
<reference evidence="2 3" key="1">
    <citation type="journal article" date="2016" name="Nat. Commun.">
        <title>Thousands of microbial genomes shed light on interconnected biogeochemical processes in an aquifer system.</title>
        <authorList>
            <person name="Anantharaman K."/>
            <person name="Brown C.T."/>
            <person name="Hug L.A."/>
            <person name="Sharon I."/>
            <person name="Castelle C.J."/>
            <person name="Probst A.J."/>
            <person name="Thomas B.C."/>
            <person name="Singh A."/>
            <person name="Wilkins M.J."/>
            <person name="Karaoz U."/>
            <person name="Brodie E.L."/>
            <person name="Williams K.H."/>
            <person name="Hubbard S.S."/>
            <person name="Banfield J.F."/>
        </authorList>
    </citation>
    <scope>NUCLEOTIDE SEQUENCE [LARGE SCALE GENOMIC DNA]</scope>
</reference>
<dbReference type="Pfam" id="PF01327">
    <property type="entry name" value="Pep_deformylase"/>
    <property type="match status" value="1"/>
</dbReference>
<dbReference type="SUPFAM" id="SSF56420">
    <property type="entry name" value="Peptide deformylase"/>
    <property type="match status" value="1"/>
</dbReference>
<evidence type="ECO:0000313" key="2">
    <source>
        <dbReference type="EMBL" id="OGZ10208.1"/>
    </source>
</evidence>
<dbReference type="Proteomes" id="UP000178099">
    <property type="component" value="Unassembled WGS sequence"/>
</dbReference>
<dbReference type="EMBL" id="MHLN01000042">
    <property type="protein sequence ID" value="OGZ10208.1"/>
    <property type="molecule type" value="Genomic_DNA"/>
</dbReference>
<dbReference type="Gene3D" id="3.90.45.10">
    <property type="entry name" value="Peptide deformylase"/>
    <property type="match status" value="1"/>
</dbReference>
<name>A0A1G2DBR7_9BACT</name>
<dbReference type="InterPro" id="IPR036821">
    <property type="entry name" value="Peptide_deformylase_sf"/>
</dbReference>
<gene>
    <name evidence="2" type="ORF">A3D67_03100</name>
</gene>
<evidence type="ECO:0000313" key="3">
    <source>
        <dbReference type="Proteomes" id="UP000178099"/>
    </source>
</evidence>
<comment type="similarity">
    <text evidence="1">Belongs to the polypeptide deformylase family.</text>
</comment>
<evidence type="ECO:0000256" key="1">
    <source>
        <dbReference type="ARBA" id="ARBA00010759"/>
    </source>
</evidence>
<protein>
    <submittedName>
        <fullName evidence="2">Uncharacterized protein</fullName>
    </submittedName>
</protein>